<dbReference type="EMBL" id="MDYM01000004">
    <property type="protein sequence ID" value="OQD66626.1"/>
    <property type="molecule type" value="Genomic_DNA"/>
</dbReference>
<evidence type="ECO:0000313" key="3">
    <source>
        <dbReference type="Proteomes" id="UP000191408"/>
    </source>
</evidence>
<keyword evidence="3" id="KW-1185">Reference proteome</keyword>
<feature type="compositionally biased region" description="Polar residues" evidence="1">
    <location>
        <begin position="179"/>
        <end position="190"/>
    </location>
</feature>
<proteinExistence type="predicted"/>
<evidence type="ECO:0000313" key="2">
    <source>
        <dbReference type="EMBL" id="OQD66626.1"/>
    </source>
</evidence>
<protein>
    <submittedName>
        <fullName evidence="2">Uncharacterized protein</fullName>
    </submittedName>
</protein>
<feature type="compositionally biased region" description="Low complexity" evidence="1">
    <location>
        <begin position="306"/>
        <end position="330"/>
    </location>
</feature>
<dbReference type="OrthoDB" id="4369934at2759"/>
<dbReference type="AlphaFoldDB" id="A0A1V6NQG2"/>
<feature type="region of interest" description="Disordered" evidence="1">
    <location>
        <begin position="128"/>
        <end position="203"/>
    </location>
</feature>
<organism evidence="2 3">
    <name type="scientific">Penicillium polonicum</name>
    <dbReference type="NCBI Taxonomy" id="60169"/>
    <lineage>
        <taxon>Eukaryota</taxon>
        <taxon>Fungi</taxon>
        <taxon>Dikarya</taxon>
        <taxon>Ascomycota</taxon>
        <taxon>Pezizomycotina</taxon>
        <taxon>Eurotiomycetes</taxon>
        <taxon>Eurotiomycetidae</taxon>
        <taxon>Eurotiales</taxon>
        <taxon>Aspergillaceae</taxon>
        <taxon>Penicillium</taxon>
    </lineage>
</organism>
<sequence length="330" mass="36395">MSTIQTTIHLDHPVNSIPIPGENSSVINPNGSFGSHQRVEDLTSPVADAGKLFLLCFLGIYEVNLHPVNQPARLGESQSTYFKSYTPSLTVAGFGFRTIGRLDNRQTGQAIHFTHPLESTISINHLQSDRGGLRLQDNRQTGESTVDKRPQSTAHLEPPYTSNTHVKQSDRGGLRLQDNRQTGQPSTSINHFDHPLRPSTSNHRIHQIHQSDRGGLCSFRTIGRLVNHSPRSTTPFEPPSTSTIHFDHRFEHQQSTSLTVAGSGFRTIGRLVNHPPRSTTSNHQIHQSDRGGLCSFRTIGRLVNHSPRSTTPFEPPSTSTTASSTNNPPV</sequence>
<name>A0A1V6NQG2_PENPO</name>
<reference evidence="3" key="1">
    <citation type="journal article" date="2017" name="Nat. Microbiol.">
        <title>Global analysis of biosynthetic gene clusters reveals vast potential of secondary metabolite production in Penicillium species.</title>
        <authorList>
            <person name="Nielsen J.C."/>
            <person name="Grijseels S."/>
            <person name="Prigent S."/>
            <person name="Ji B."/>
            <person name="Dainat J."/>
            <person name="Nielsen K.F."/>
            <person name="Frisvad J.C."/>
            <person name="Workman M."/>
            <person name="Nielsen J."/>
        </authorList>
    </citation>
    <scope>NUCLEOTIDE SEQUENCE [LARGE SCALE GENOMIC DNA]</scope>
    <source>
        <strain evidence="3">IBT 4502</strain>
    </source>
</reference>
<comment type="caution">
    <text evidence="2">The sequence shown here is derived from an EMBL/GenBank/DDBJ whole genome shotgun (WGS) entry which is preliminary data.</text>
</comment>
<dbReference type="Proteomes" id="UP000191408">
    <property type="component" value="Unassembled WGS sequence"/>
</dbReference>
<evidence type="ECO:0000256" key="1">
    <source>
        <dbReference type="SAM" id="MobiDB-lite"/>
    </source>
</evidence>
<accession>A0A1V6NQG2</accession>
<feature type="region of interest" description="Disordered" evidence="1">
    <location>
        <begin position="304"/>
        <end position="330"/>
    </location>
</feature>
<gene>
    <name evidence="2" type="ORF">PENPOL_c004G05686</name>
</gene>